<dbReference type="EMBL" id="LR798274">
    <property type="protein sequence ID" value="CAB5218937.1"/>
    <property type="molecule type" value="Genomic_DNA"/>
</dbReference>
<dbReference type="InterPro" id="IPR036412">
    <property type="entry name" value="HAD-like_sf"/>
</dbReference>
<organism evidence="1">
    <name type="scientific">uncultured Caudovirales phage</name>
    <dbReference type="NCBI Taxonomy" id="2100421"/>
    <lineage>
        <taxon>Viruses</taxon>
        <taxon>Duplodnaviria</taxon>
        <taxon>Heunggongvirae</taxon>
        <taxon>Uroviricota</taxon>
        <taxon>Caudoviricetes</taxon>
        <taxon>Peduoviridae</taxon>
        <taxon>Maltschvirus</taxon>
        <taxon>Maltschvirus maltsch</taxon>
    </lineage>
</organism>
<proteinExistence type="predicted"/>
<sequence length="183" mass="19932">MPWHITNDRAECDGYAVVKDENGEIVGCHATQNQAQKQLAALHIAEPEVRAGDGPLAIITDIDGTLISGDRGVNSSLIRTLNNSAATVIVVTARNTSQRENTVALLNRIGLEYDSLLMSEGGNPTAYKKATAERLLERYTINTAYENNADTRAAYQELGIDARAPYANRDAAQEILAQVTRKY</sequence>
<dbReference type="Gene3D" id="3.40.50.1000">
    <property type="entry name" value="HAD superfamily/HAD-like"/>
    <property type="match status" value="1"/>
</dbReference>
<reference evidence="1" key="1">
    <citation type="submission" date="2020-05" db="EMBL/GenBank/DDBJ databases">
        <authorList>
            <person name="Chiriac C."/>
            <person name="Salcher M."/>
            <person name="Ghai R."/>
            <person name="Kavagutti S V."/>
        </authorList>
    </citation>
    <scope>NUCLEOTIDE SEQUENCE</scope>
</reference>
<dbReference type="InterPro" id="IPR023214">
    <property type="entry name" value="HAD_sf"/>
</dbReference>
<gene>
    <name evidence="1" type="ORF">UFOVP227_12</name>
</gene>
<dbReference type="SUPFAM" id="SSF56784">
    <property type="entry name" value="HAD-like"/>
    <property type="match status" value="1"/>
</dbReference>
<evidence type="ECO:0000313" key="1">
    <source>
        <dbReference type="EMBL" id="CAB5218937.1"/>
    </source>
</evidence>
<protein>
    <submittedName>
        <fullName evidence="1">Uncharacterized protein</fullName>
    </submittedName>
</protein>
<accession>A0A6J7WMG0</accession>
<name>A0A6J7WMG0_9CAUD</name>